<keyword evidence="5" id="KW-0812">Transmembrane</keyword>
<evidence type="ECO:0000256" key="7">
    <source>
        <dbReference type="ARBA" id="ARBA00023136"/>
    </source>
</evidence>
<dbReference type="GO" id="GO:0016020">
    <property type="term" value="C:membrane"/>
    <property type="evidence" value="ECO:0007669"/>
    <property type="project" value="UniProtKB-SubCell"/>
</dbReference>
<reference evidence="8 9" key="1">
    <citation type="journal article" date="2012" name="Genome Biol.">
        <title>Genome and low-iron response of an oceanic diatom adapted to chronic iron limitation.</title>
        <authorList>
            <person name="Lommer M."/>
            <person name="Specht M."/>
            <person name="Roy A.S."/>
            <person name="Kraemer L."/>
            <person name="Andreson R."/>
            <person name="Gutowska M.A."/>
            <person name="Wolf J."/>
            <person name="Bergner S.V."/>
            <person name="Schilhabel M.B."/>
            <person name="Klostermeier U.C."/>
            <person name="Beiko R.G."/>
            <person name="Rosenstiel P."/>
            <person name="Hippler M."/>
            <person name="Laroche J."/>
        </authorList>
    </citation>
    <scope>NUCLEOTIDE SEQUENCE [LARGE SCALE GENOMIC DNA]</scope>
    <source>
        <strain evidence="8 9">CCMP1005</strain>
    </source>
</reference>
<gene>
    <name evidence="8" type="ORF">THAOC_06191</name>
</gene>
<dbReference type="GO" id="GO:0005737">
    <property type="term" value="C:cytoplasm"/>
    <property type="evidence" value="ECO:0007669"/>
    <property type="project" value="TreeGrafter"/>
</dbReference>
<evidence type="ECO:0000256" key="5">
    <source>
        <dbReference type="ARBA" id="ARBA00022692"/>
    </source>
</evidence>
<evidence type="ECO:0000256" key="3">
    <source>
        <dbReference type="ARBA" id="ARBA00022676"/>
    </source>
</evidence>
<evidence type="ECO:0000256" key="2">
    <source>
        <dbReference type="ARBA" id="ARBA00007647"/>
    </source>
</evidence>
<dbReference type="GO" id="GO:0016757">
    <property type="term" value="F:glycosyltransferase activity"/>
    <property type="evidence" value="ECO:0007669"/>
    <property type="project" value="UniProtKB-KW"/>
</dbReference>
<evidence type="ECO:0000313" key="8">
    <source>
        <dbReference type="EMBL" id="EJK72288.1"/>
    </source>
</evidence>
<evidence type="ECO:0000256" key="1">
    <source>
        <dbReference type="ARBA" id="ARBA00004167"/>
    </source>
</evidence>
<dbReference type="InterPro" id="IPR008166">
    <property type="entry name" value="Glyco_transf_92"/>
</dbReference>
<protein>
    <recommendedName>
        <fullName evidence="10">Glycosyltransferase family 92 protein</fullName>
    </recommendedName>
</protein>
<keyword evidence="9" id="KW-1185">Reference proteome</keyword>
<name>K0T0Z3_THAOC</name>
<dbReference type="AlphaFoldDB" id="K0T0Z3"/>
<keyword evidence="4" id="KW-0808">Transferase</keyword>
<dbReference type="Pfam" id="PF01697">
    <property type="entry name" value="Glyco_transf_92"/>
    <property type="match status" value="1"/>
</dbReference>
<comment type="subcellular location">
    <subcellularLocation>
        <location evidence="1">Membrane</location>
        <topology evidence="1">Single-pass membrane protein</topology>
    </subcellularLocation>
</comment>
<proteinExistence type="inferred from homology"/>
<evidence type="ECO:0000313" key="9">
    <source>
        <dbReference type="Proteomes" id="UP000266841"/>
    </source>
</evidence>
<dbReference type="EMBL" id="AGNL01006074">
    <property type="protein sequence ID" value="EJK72288.1"/>
    <property type="molecule type" value="Genomic_DNA"/>
</dbReference>
<dbReference type="OrthoDB" id="46148at2759"/>
<evidence type="ECO:0000256" key="6">
    <source>
        <dbReference type="ARBA" id="ARBA00022989"/>
    </source>
</evidence>
<dbReference type="PANTHER" id="PTHR21461">
    <property type="entry name" value="GLYCOSYLTRANSFERASE FAMILY 92 PROTEIN"/>
    <property type="match status" value="1"/>
</dbReference>
<keyword evidence="6" id="KW-1133">Transmembrane helix</keyword>
<organism evidence="8 9">
    <name type="scientific">Thalassiosira oceanica</name>
    <name type="common">Marine diatom</name>
    <dbReference type="NCBI Taxonomy" id="159749"/>
    <lineage>
        <taxon>Eukaryota</taxon>
        <taxon>Sar</taxon>
        <taxon>Stramenopiles</taxon>
        <taxon>Ochrophyta</taxon>
        <taxon>Bacillariophyta</taxon>
        <taxon>Coscinodiscophyceae</taxon>
        <taxon>Thalassiosirophycidae</taxon>
        <taxon>Thalassiosirales</taxon>
        <taxon>Thalassiosiraceae</taxon>
        <taxon>Thalassiosira</taxon>
    </lineage>
</organism>
<accession>K0T0Z3</accession>
<keyword evidence="3" id="KW-0328">Glycosyltransferase</keyword>
<comment type="similarity">
    <text evidence="2">Belongs to the glycosyltransferase 92 family.</text>
</comment>
<evidence type="ECO:0008006" key="10">
    <source>
        <dbReference type="Google" id="ProtNLM"/>
    </source>
</evidence>
<dbReference type="PANTHER" id="PTHR21461:SF69">
    <property type="entry name" value="GLYCOSYLTRANSFERASE FAMILY 92 PROTEIN"/>
    <property type="match status" value="1"/>
</dbReference>
<evidence type="ECO:0000256" key="4">
    <source>
        <dbReference type="ARBA" id="ARBA00022679"/>
    </source>
</evidence>
<keyword evidence="7" id="KW-0472">Membrane</keyword>
<comment type="caution">
    <text evidence="8">The sequence shown here is derived from an EMBL/GenBank/DDBJ whole genome shotgun (WGS) entry which is preliminary data.</text>
</comment>
<dbReference type="Proteomes" id="UP000266841">
    <property type="component" value="Unassembled WGS sequence"/>
</dbReference>
<sequence length="343" mass="39175">MTICVFGVLRLRHVTLSPLPLGPSATPAKRIDFNYFEPVKVFSPPKRGRNETVAICLIVRNETVYLVFSLIPLSVSQDEWVDFHVSLGFAPIWIYDNADVQDLELQAWHARRSDIQSVVHIVHMPLFPVQGHAYEACLRRDAKDSTFAAMIDVDEFVVLKEHDNIVDMMVELCDEDCGQLTLNWNLMGTSNVAQYSPMPVTKRNLHAITKRLDASRAVKAIVRPSYVADEMDWSHTVMLKKGQWYDTNGATGRIRIKSTTRGVNPYEHDGPRDVGLLYHYKYKSEEEWYLKSCVRGHALFARGDMRKCNDLERSGNANRAGDDLDEGAWKQLLRMVPKYARFG</sequence>